<name>A0ABQ4EL02_9ACTN</name>
<organism evidence="2 3">
    <name type="scientific">Plantactinospora mayteni</name>
    <dbReference type="NCBI Taxonomy" id="566021"/>
    <lineage>
        <taxon>Bacteria</taxon>
        <taxon>Bacillati</taxon>
        <taxon>Actinomycetota</taxon>
        <taxon>Actinomycetes</taxon>
        <taxon>Micromonosporales</taxon>
        <taxon>Micromonosporaceae</taxon>
        <taxon>Plantactinospora</taxon>
    </lineage>
</organism>
<keyword evidence="3" id="KW-1185">Reference proteome</keyword>
<feature type="compositionally biased region" description="Low complexity" evidence="1">
    <location>
        <begin position="1"/>
        <end position="12"/>
    </location>
</feature>
<protein>
    <submittedName>
        <fullName evidence="2">Uncharacterized protein</fullName>
    </submittedName>
</protein>
<feature type="compositionally biased region" description="Acidic residues" evidence="1">
    <location>
        <begin position="13"/>
        <end position="22"/>
    </location>
</feature>
<feature type="region of interest" description="Disordered" evidence="1">
    <location>
        <begin position="1"/>
        <end position="22"/>
    </location>
</feature>
<evidence type="ECO:0000313" key="3">
    <source>
        <dbReference type="Proteomes" id="UP000621500"/>
    </source>
</evidence>
<sequence length="105" mass="11769">MVDGLPAAAQSPESEEPESEEWEIPLPVWIGEEHVRFAVRALVLHLPGDEPTGPRCLWDEHPHPCRLARWGRRVLAARGLSDEAIDVVVQRADPYIDLSIVMDEA</sequence>
<gene>
    <name evidence="2" type="ORF">Pma05_19760</name>
</gene>
<dbReference type="Proteomes" id="UP000621500">
    <property type="component" value="Unassembled WGS sequence"/>
</dbReference>
<reference evidence="2 3" key="1">
    <citation type="submission" date="2021-01" db="EMBL/GenBank/DDBJ databases">
        <title>Whole genome shotgun sequence of Plantactinospora mayteni NBRC 109088.</title>
        <authorList>
            <person name="Komaki H."/>
            <person name="Tamura T."/>
        </authorList>
    </citation>
    <scope>NUCLEOTIDE SEQUENCE [LARGE SCALE GENOMIC DNA]</scope>
    <source>
        <strain evidence="2 3">NBRC 109088</strain>
    </source>
</reference>
<accession>A0ABQ4EL02</accession>
<evidence type="ECO:0000313" key="2">
    <source>
        <dbReference type="EMBL" id="GIG95403.1"/>
    </source>
</evidence>
<dbReference type="EMBL" id="BONX01000010">
    <property type="protein sequence ID" value="GIG95403.1"/>
    <property type="molecule type" value="Genomic_DNA"/>
</dbReference>
<evidence type="ECO:0000256" key="1">
    <source>
        <dbReference type="SAM" id="MobiDB-lite"/>
    </source>
</evidence>
<comment type="caution">
    <text evidence="2">The sequence shown here is derived from an EMBL/GenBank/DDBJ whole genome shotgun (WGS) entry which is preliminary data.</text>
</comment>
<proteinExistence type="predicted"/>